<name>A0AAV5A8I5_9AGAM</name>
<sequence length="134" mass="14971">MTSISTSTANPGVKFEHDELHRLIHSPHEEYSGALLDSLGLLELPNKEKIHERLEERFLTPPDRIPSHWLGTYQTHWETKLSIPSLLPLAPAPPPTTLELIRTGLDGKVTGYVEHDPANGSLKLRSATKYNHPA</sequence>
<dbReference type="EMBL" id="BPWL01000004">
    <property type="protein sequence ID" value="GJJ09982.1"/>
    <property type="molecule type" value="Genomic_DNA"/>
</dbReference>
<evidence type="ECO:0000313" key="3">
    <source>
        <dbReference type="Proteomes" id="UP001050691"/>
    </source>
</evidence>
<organism evidence="2 3">
    <name type="scientific">Clathrus columnatus</name>
    <dbReference type="NCBI Taxonomy" id="1419009"/>
    <lineage>
        <taxon>Eukaryota</taxon>
        <taxon>Fungi</taxon>
        <taxon>Dikarya</taxon>
        <taxon>Basidiomycota</taxon>
        <taxon>Agaricomycotina</taxon>
        <taxon>Agaricomycetes</taxon>
        <taxon>Phallomycetidae</taxon>
        <taxon>Phallales</taxon>
        <taxon>Clathraceae</taxon>
        <taxon>Clathrus</taxon>
    </lineage>
</organism>
<proteinExistence type="predicted"/>
<dbReference type="InterPro" id="IPR040801">
    <property type="entry name" value="Ski2_N"/>
</dbReference>
<keyword evidence="3" id="KW-1185">Reference proteome</keyword>
<evidence type="ECO:0000313" key="2">
    <source>
        <dbReference type="EMBL" id="GJJ09982.1"/>
    </source>
</evidence>
<evidence type="ECO:0000259" key="1">
    <source>
        <dbReference type="Pfam" id="PF17911"/>
    </source>
</evidence>
<dbReference type="AlphaFoldDB" id="A0AAV5A8I5"/>
<reference evidence="2" key="1">
    <citation type="submission" date="2021-10" db="EMBL/GenBank/DDBJ databases">
        <title>De novo Genome Assembly of Clathrus columnatus (Basidiomycota, Fungi) Using Illumina and Nanopore Sequence Data.</title>
        <authorList>
            <person name="Ogiso-Tanaka E."/>
            <person name="Itagaki H."/>
            <person name="Hosoya T."/>
            <person name="Hosaka K."/>
        </authorList>
    </citation>
    <scope>NUCLEOTIDE SEQUENCE</scope>
    <source>
        <strain evidence="2">MO-923</strain>
    </source>
</reference>
<comment type="caution">
    <text evidence="2">The sequence shown here is derived from an EMBL/GenBank/DDBJ whole genome shotgun (WGS) entry which is preliminary data.</text>
</comment>
<protein>
    <recommendedName>
        <fullName evidence="1">Ski2 N-terminal domain-containing protein</fullName>
    </recommendedName>
</protein>
<gene>
    <name evidence="2" type="ORF">Clacol_004207</name>
</gene>
<accession>A0AAV5A8I5</accession>
<dbReference type="Proteomes" id="UP001050691">
    <property type="component" value="Unassembled WGS sequence"/>
</dbReference>
<feature type="domain" description="Ski2 N-terminal" evidence="1">
    <location>
        <begin position="72"/>
        <end position="119"/>
    </location>
</feature>
<dbReference type="Pfam" id="PF17911">
    <property type="entry name" value="Ski2_N"/>
    <property type="match status" value="1"/>
</dbReference>